<sequence>MAQFESSLKADKKLREACSVFGLDDKECKKLEGYVGEICGVLGKGAKTKRKKQLSKWQLCIKERRSGKPFDPVAIKQLAKEYKAGTCPSGA</sequence>
<dbReference type="Proteomes" id="UP000215559">
    <property type="component" value="Unassembled WGS sequence"/>
</dbReference>
<evidence type="ECO:0000313" key="1">
    <source>
        <dbReference type="EMBL" id="OYD16972.1"/>
    </source>
</evidence>
<gene>
    <name evidence="1" type="ORF">CH330_01500</name>
</gene>
<name>A0A235BXL5_UNCW3</name>
<reference evidence="1 2" key="1">
    <citation type="submission" date="2017-07" db="EMBL/GenBank/DDBJ databases">
        <title>Recovery of genomes from metagenomes via a dereplication, aggregation, and scoring strategy.</title>
        <authorList>
            <person name="Sieber C.M."/>
            <person name="Probst A.J."/>
            <person name="Sharrar A."/>
            <person name="Thomas B.C."/>
            <person name="Hess M."/>
            <person name="Tringe S.G."/>
            <person name="Banfield J.F."/>
        </authorList>
    </citation>
    <scope>NUCLEOTIDE SEQUENCE [LARGE SCALE GENOMIC DNA]</scope>
    <source>
        <strain evidence="1">JGI_Cruoil_03_51_56</strain>
    </source>
</reference>
<protein>
    <submittedName>
        <fullName evidence="1">Uncharacterized protein</fullName>
    </submittedName>
</protein>
<evidence type="ECO:0000313" key="2">
    <source>
        <dbReference type="Proteomes" id="UP000215559"/>
    </source>
</evidence>
<proteinExistence type="predicted"/>
<dbReference type="EMBL" id="NOZP01000031">
    <property type="protein sequence ID" value="OYD16972.1"/>
    <property type="molecule type" value="Genomic_DNA"/>
</dbReference>
<accession>A0A235BXL5</accession>
<organism evidence="1 2">
    <name type="scientific">candidate division WOR-3 bacterium JGI_Cruoil_03_51_56</name>
    <dbReference type="NCBI Taxonomy" id="1973747"/>
    <lineage>
        <taxon>Bacteria</taxon>
        <taxon>Bacteria division WOR-3</taxon>
    </lineage>
</organism>
<comment type="caution">
    <text evidence="1">The sequence shown here is derived from an EMBL/GenBank/DDBJ whole genome shotgun (WGS) entry which is preliminary data.</text>
</comment>
<dbReference type="AlphaFoldDB" id="A0A235BXL5"/>